<gene>
    <name evidence="9" type="primary">LOC108559749</name>
</gene>
<dbReference type="SUPFAM" id="SSF103473">
    <property type="entry name" value="MFS general substrate transporter"/>
    <property type="match status" value="1"/>
</dbReference>
<keyword evidence="2" id="KW-0813">Transport</keyword>
<feature type="transmembrane region" description="Helical" evidence="6">
    <location>
        <begin position="168"/>
        <end position="194"/>
    </location>
</feature>
<name>A0ABM1MDD5_NICVS</name>
<keyword evidence="4 6" id="KW-1133">Transmembrane helix</keyword>
<dbReference type="GeneID" id="108559749"/>
<dbReference type="InterPro" id="IPR051068">
    <property type="entry name" value="MFS_Domain-Containing_Protein"/>
</dbReference>
<evidence type="ECO:0000256" key="5">
    <source>
        <dbReference type="ARBA" id="ARBA00023136"/>
    </source>
</evidence>
<feature type="transmembrane region" description="Helical" evidence="6">
    <location>
        <begin position="455"/>
        <end position="479"/>
    </location>
</feature>
<evidence type="ECO:0000259" key="7">
    <source>
        <dbReference type="PROSITE" id="PS50850"/>
    </source>
</evidence>
<evidence type="ECO:0000256" key="1">
    <source>
        <dbReference type="ARBA" id="ARBA00004127"/>
    </source>
</evidence>
<dbReference type="PANTHER" id="PTHR23510">
    <property type="entry name" value="INNER MEMBRANE TRANSPORT PROTEIN YAJR"/>
    <property type="match status" value="1"/>
</dbReference>
<evidence type="ECO:0000256" key="2">
    <source>
        <dbReference type="ARBA" id="ARBA00022448"/>
    </source>
</evidence>
<feature type="transmembrane region" description="Helical" evidence="6">
    <location>
        <begin position="105"/>
        <end position="124"/>
    </location>
</feature>
<feature type="transmembrane region" description="Helical" evidence="6">
    <location>
        <begin position="334"/>
        <end position="353"/>
    </location>
</feature>
<dbReference type="InterPro" id="IPR011701">
    <property type="entry name" value="MFS"/>
</dbReference>
<protein>
    <submittedName>
        <fullName evidence="9">Major facilitator superfamily domain-containing protein 8-like</fullName>
    </submittedName>
</protein>
<sequence length="540" mass="61268">MGLKNKLKTLRLKAEKVEDPGLEDLETEEENKERWQSIYIIYFTMFLISLGFSIIITGVWPYLDKLDPTAGKEFMGYVVAANPFAQMLFSPLVGWWSNKLGTIRLPMLTSLALFTVASAMYSSLELFSGYRKYWMLWTRFLIGVSSANIAACRSYVSAATKFSERTKAVSMISLAQVLGFIIGPALQAAVVFLGDEGVWLFPNKLKLDMYTASGWINVFLSVVNFCLFLPYFFKEHKIAGKEAMMKQGAKNEKETWLKPDYLSAWTLIGAFFVLVFNFMLLETLGTSLTMDQFAWNKSEAMYYMGILMSIGGILAIICFAMINPLCRWFPENKVMIWGGFLFMLLGRAVYIPWGDGYPVMYDDSNRLMNCENSSLNVINATEFYDYTLNITESACDESILVGCPSSQEWCLYTRVMTLFQFLFGYLLTCLGYPIGVTLIQTIFSKILGPRPQGVWMGLLTGSGCLSRVMGPVFVTHIYTIYGTNWTFGFTALMMLVSMIWLIYFTDRLLPKEIVREEEEGTELNEVNSFVQIPLTAKTDA</sequence>
<keyword evidence="8" id="KW-1185">Reference proteome</keyword>
<organism evidence="8 9">
    <name type="scientific">Nicrophorus vespilloides</name>
    <name type="common">Boreal carrion beetle</name>
    <dbReference type="NCBI Taxonomy" id="110193"/>
    <lineage>
        <taxon>Eukaryota</taxon>
        <taxon>Metazoa</taxon>
        <taxon>Ecdysozoa</taxon>
        <taxon>Arthropoda</taxon>
        <taxon>Hexapoda</taxon>
        <taxon>Insecta</taxon>
        <taxon>Pterygota</taxon>
        <taxon>Neoptera</taxon>
        <taxon>Endopterygota</taxon>
        <taxon>Coleoptera</taxon>
        <taxon>Polyphaga</taxon>
        <taxon>Staphyliniformia</taxon>
        <taxon>Silphidae</taxon>
        <taxon>Nicrophorinae</taxon>
        <taxon>Nicrophorus</taxon>
    </lineage>
</organism>
<feature type="domain" description="Major facilitator superfamily (MFS) profile" evidence="7">
    <location>
        <begin position="37"/>
        <end position="509"/>
    </location>
</feature>
<feature type="transmembrane region" description="Helical" evidence="6">
    <location>
        <begin position="136"/>
        <end position="156"/>
    </location>
</feature>
<dbReference type="InterPro" id="IPR020846">
    <property type="entry name" value="MFS_dom"/>
</dbReference>
<dbReference type="Proteomes" id="UP000695000">
    <property type="component" value="Unplaced"/>
</dbReference>
<dbReference type="InterPro" id="IPR036259">
    <property type="entry name" value="MFS_trans_sf"/>
</dbReference>
<accession>A0ABM1MDD5</accession>
<evidence type="ECO:0000256" key="6">
    <source>
        <dbReference type="SAM" id="Phobius"/>
    </source>
</evidence>
<keyword evidence="3 6" id="KW-0812">Transmembrane</keyword>
<evidence type="ECO:0000313" key="8">
    <source>
        <dbReference type="Proteomes" id="UP000695000"/>
    </source>
</evidence>
<comment type="subcellular location">
    <subcellularLocation>
        <location evidence="1">Endomembrane system</location>
        <topology evidence="1">Multi-pass membrane protein</topology>
    </subcellularLocation>
</comment>
<dbReference type="PANTHER" id="PTHR23510:SF3">
    <property type="entry name" value="MAJOR FACILITATOR SUPERFAMILY DOMAIN-CONTAINING PROTEIN 8"/>
    <property type="match status" value="1"/>
</dbReference>
<feature type="transmembrane region" description="Helical" evidence="6">
    <location>
        <begin position="261"/>
        <end position="280"/>
    </location>
</feature>
<dbReference type="Gene3D" id="1.20.1250.20">
    <property type="entry name" value="MFS general substrate transporter like domains"/>
    <property type="match status" value="2"/>
</dbReference>
<feature type="transmembrane region" description="Helical" evidence="6">
    <location>
        <begin position="422"/>
        <end position="443"/>
    </location>
</feature>
<proteinExistence type="predicted"/>
<reference evidence="9" key="1">
    <citation type="submission" date="2025-08" db="UniProtKB">
        <authorList>
            <consortium name="RefSeq"/>
        </authorList>
    </citation>
    <scope>IDENTIFICATION</scope>
    <source>
        <tissue evidence="9">Whole Larva</tissue>
    </source>
</reference>
<feature type="transmembrane region" description="Helical" evidence="6">
    <location>
        <begin position="300"/>
        <end position="322"/>
    </location>
</feature>
<evidence type="ECO:0000256" key="3">
    <source>
        <dbReference type="ARBA" id="ARBA00022692"/>
    </source>
</evidence>
<keyword evidence="5 6" id="KW-0472">Membrane</keyword>
<dbReference type="Pfam" id="PF07690">
    <property type="entry name" value="MFS_1"/>
    <property type="match status" value="2"/>
</dbReference>
<feature type="transmembrane region" description="Helical" evidence="6">
    <location>
        <begin position="74"/>
        <end position="93"/>
    </location>
</feature>
<dbReference type="CDD" id="cd17326">
    <property type="entry name" value="MFS_MFSD8"/>
    <property type="match status" value="1"/>
</dbReference>
<feature type="transmembrane region" description="Helical" evidence="6">
    <location>
        <begin position="39"/>
        <end position="62"/>
    </location>
</feature>
<dbReference type="PROSITE" id="PS50850">
    <property type="entry name" value="MFS"/>
    <property type="match status" value="1"/>
</dbReference>
<feature type="transmembrane region" description="Helical" evidence="6">
    <location>
        <begin position="214"/>
        <end position="233"/>
    </location>
</feature>
<evidence type="ECO:0000313" key="9">
    <source>
        <dbReference type="RefSeq" id="XP_017772585.1"/>
    </source>
</evidence>
<evidence type="ECO:0000256" key="4">
    <source>
        <dbReference type="ARBA" id="ARBA00022989"/>
    </source>
</evidence>
<dbReference type="RefSeq" id="XP_017772585.1">
    <property type="nucleotide sequence ID" value="XM_017917096.1"/>
</dbReference>
<feature type="transmembrane region" description="Helical" evidence="6">
    <location>
        <begin position="485"/>
        <end position="505"/>
    </location>
</feature>